<sequence>MDTFMKRGEVYLQHHKHSEKWKRYWLNLYPGSRNGVARLELTETSSDRSPAMVRRQPDRKVIRLSECISVVRLPPHAEAHPGDNMAAFCVQTDDKRMVFAVEKEGCGEWVEKICDIAFQKGSSSIPRQVPQMEENQIYASREEVFDFWVTLQQSEAAVRCGLQGAYWLQTGEESLIIQDTESRQRVIEWQYKLLRRYGGDKTVFSIEAGRRCESGPGTFVFETKQSEEILRRVEQAIQQQKTLSVSAGSCSPRSPCSPLPRRPISASLLDTLANSSGLSSSESSANNDGPGGLADSAFVKAATGTSKTNPRLPGESTGMPEPIYSTPIDDIAFRLQQPTVKNVRPIHHPYEYTEPVYSDPADVIRPNPNARMCAWSNTTDTVSVPVPLESSHHSPQPDPLYSEVLHIMPNPAQQPVSQAQNKEEPIYSLPIHNTVHKSCEDVQTASESKSDMENKKVDEITAIYSQVNKAAKTKKPKDKTESQRVPDVVSEPLGWI</sequence>
<gene>
    <name evidence="3" type="primary">DOK1</name>
    <name evidence="3" type="ORF">AMEX_G10180</name>
</gene>
<dbReference type="InterPro" id="IPR002404">
    <property type="entry name" value="IRS_PTB"/>
</dbReference>
<protein>
    <submittedName>
        <fullName evidence="3">Docking protein 2-like</fullName>
    </submittedName>
</protein>
<reference evidence="3 4" key="1">
    <citation type="submission" date="2021-07" db="EMBL/GenBank/DDBJ databases">
        <authorList>
            <person name="Imarazene B."/>
            <person name="Zahm M."/>
            <person name="Klopp C."/>
            <person name="Cabau C."/>
            <person name="Beille S."/>
            <person name="Jouanno E."/>
            <person name="Castinel A."/>
            <person name="Lluch J."/>
            <person name="Gil L."/>
            <person name="Kuchtly C."/>
            <person name="Lopez Roques C."/>
            <person name="Donnadieu C."/>
            <person name="Parrinello H."/>
            <person name="Journot L."/>
            <person name="Du K."/>
            <person name="Schartl M."/>
            <person name="Retaux S."/>
            <person name="Guiguen Y."/>
        </authorList>
    </citation>
    <scope>NUCLEOTIDE SEQUENCE [LARGE SCALE GENOMIC DNA]</scope>
    <source>
        <strain evidence="3">Pach_M1</strain>
        <tissue evidence="3">Testis</tissue>
    </source>
</reference>
<dbReference type="InterPro" id="IPR050996">
    <property type="entry name" value="Docking_Protein_DOK"/>
</dbReference>
<evidence type="ECO:0000313" key="3">
    <source>
        <dbReference type="EMBL" id="KAG9275641.1"/>
    </source>
</evidence>
<dbReference type="SUPFAM" id="SSF50729">
    <property type="entry name" value="PH domain-like"/>
    <property type="match status" value="2"/>
</dbReference>
<dbReference type="GO" id="GO:0007169">
    <property type="term" value="P:cell surface receptor protein tyrosine kinase signaling pathway"/>
    <property type="evidence" value="ECO:0007669"/>
    <property type="project" value="TreeGrafter"/>
</dbReference>
<dbReference type="Gene3D" id="2.30.29.30">
    <property type="entry name" value="Pleckstrin-homology domain (PH domain)/Phosphotyrosine-binding domain (PTB)"/>
    <property type="match status" value="2"/>
</dbReference>
<evidence type="ECO:0000259" key="2">
    <source>
        <dbReference type="PROSITE" id="PS51064"/>
    </source>
</evidence>
<dbReference type="SMART" id="SM00310">
    <property type="entry name" value="PTBI"/>
    <property type="match status" value="1"/>
</dbReference>
<dbReference type="SMART" id="SM00233">
    <property type="entry name" value="PH"/>
    <property type="match status" value="1"/>
</dbReference>
<dbReference type="SMART" id="SM01244">
    <property type="entry name" value="IRS"/>
    <property type="match status" value="1"/>
</dbReference>
<name>A0A8T2M3S5_ASTMX</name>
<feature type="region of interest" description="Disordered" evidence="1">
    <location>
        <begin position="469"/>
        <end position="496"/>
    </location>
</feature>
<dbReference type="Pfam" id="PF02174">
    <property type="entry name" value="IRS"/>
    <property type="match status" value="1"/>
</dbReference>
<proteinExistence type="predicted"/>
<dbReference type="GO" id="GO:0007265">
    <property type="term" value="P:Ras protein signal transduction"/>
    <property type="evidence" value="ECO:0007669"/>
    <property type="project" value="TreeGrafter"/>
</dbReference>
<evidence type="ECO:0000313" key="4">
    <source>
        <dbReference type="Proteomes" id="UP000752171"/>
    </source>
</evidence>
<feature type="region of interest" description="Disordered" evidence="1">
    <location>
        <begin position="275"/>
        <end position="296"/>
    </location>
</feature>
<comment type="caution">
    <text evidence="3">The sequence shown here is derived from an EMBL/GenBank/DDBJ whole genome shotgun (WGS) entry which is preliminary data.</text>
</comment>
<dbReference type="GO" id="GO:0043410">
    <property type="term" value="P:positive regulation of MAPK cascade"/>
    <property type="evidence" value="ECO:0007669"/>
    <property type="project" value="TreeGrafter"/>
</dbReference>
<accession>A0A8T2M3S5</accession>
<dbReference type="KEGG" id="amex:103039100"/>
<dbReference type="PANTHER" id="PTHR21258">
    <property type="entry name" value="DOCKING PROTEIN RELATED"/>
    <property type="match status" value="1"/>
</dbReference>
<dbReference type="PROSITE" id="PS51064">
    <property type="entry name" value="IRS_PTB"/>
    <property type="match status" value="1"/>
</dbReference>
<dbReference type="PANTHER" id="PTHR21258:SF46">
    <property type="entry name" value="DOCKING PROTEIN 1"/>
    <property type="match status" value="1"/>
</dbReference>
<feature type="domain" description="IRS-type PTB" evidence="2">
    <location>
        <begin position="143"/>
        <end position="247"/>
    </location>
</feature>
<dbReference type="Proteomes" id="UP000752171">
    <property type="component" value="Unassembled WGS sequence"/>
</dbReference>
<dbReference type="OMA" id="YWLQTGE"/>
<dbReference type="InterPro" id="IPR011993">
    <property type="entry name" value="PH-like_dom_sf"/>
</dbReference>
<feature type="compositionally biased region" description="Low complexity" evidence="1">
    <location>
        <begin position="275"/>
        <end position="284"/>
    </location>
</feature>
<dbReference type="AlphaFoldDB" id="A0A8T2M3S5"/>
<organism evidence="3 4">
    <name type="scientific">Astyanax mexicanus</name>
    <name type="common">Blind cave fish</name>
    <name type="synonym">Astyanax fasciatus mexicanus</name>
    <dbReference type="NCBI Taxonomy" id="7994"/>
    <lineage>
        <taxon>Eukaryota</taxon>
        <taxon>Metazoa</taxon>
        <taxon>Chordata</taxon>
        <taxon>Craniata</taxon>
        <taxon>Vertebrata</taxon>
        <taxon>Euteleostomi</taxon>
        <taxon>Actinopterygii</taxon>
        <taxon>Neopterygii</taxon>
        <taxon>Teleostei</taxon>
        <taxon>Ostariophysi</taxon>
        <taxon>Characiformes</taxon>
        <taxon>Characoidei</taxon>
        <taxon>Acestrorhamphidae</taxon>
        <taxon>Acestrorhamphinae</taxon>
        <taxon>Astyanax</taxon>
    </lineage>
</organism>
<dbReference type="InterPro" id="IPR001849">
    <property type="entry name" value="PH_domain"/>
</dbReference>
<dbReference type="EMBL" id="JAICCE010000007">
    <property type="protein sequence ID" value="KAG9275641.1"/>
    <property type="molecule type" value="Genomic_DNA"/>
</dbReference>
<dbReference type="GO" id="GO:0005737">
    <property type="term" value="C:cytoplasm"/>
    <property type="evidence" value="ECO:0007669"/>
    <property type="project" value="TreeGrafter"/>
</dbReference>
<evidence type="ECO:0000256" key="1">
    <source>
        <dbReference type="SAM" id="MobiDB-lite"/>
    </source>
</evidence>